<accession>A0A1X9M7L4</accession>
<evidence type="ECO:0000256" key="1">
    <source>
        <dbReference type="SAM" id="Phobius"/>
    </source>
</evidence>
<keyword evidence="3" id="KW-1185">Reference proteome</keyword>
<dbReference type="Proteomes" id="UP000193006">
    <property type="component" value="Chromosome"/>
</dbReference>
<keyword evidence="1" id="KW-1133">Transmembrane helix</keyword>
<name>A0A1X9M7L4_9BACI</name>
<organism evidence="2 3">
    <name type="scientific">Halalkalibacter krulwichiae</name>
    <dbReference type="NCBI Taxonomy" id="199441"/>
    <lineage>
        <taxon>Bacteria</taxon>
        <taxon>Bacillati</taxon>
        <taxon>Bacillota</taxon>
        <taxon>Bacilli</taxon>
        <taxon>Bacillales</taxon>
        <taxon>Bacillaceae</taxon>
        <taxon>Halalkalibacter</taxon>
    </lineage>
</organism>
<dbReference type="KEGG" id="bkw:BkAM31D_01245"/>
<sequence>MRMSNKKLFIIISIIVALYGIGYWVIGDILTR</sequence>
<keyword evidence="1" id="KW-0812">Transmembrane</keyword>
<evidence type="ECO:0000313" key="2">
    <source>
        <dbReference type="EMBL" id="ARK28600.1"/>
    </source>
</evidence>
<protein>
    <submittedName>
        <fullName evidence="2">Uncharacterized protein</fullName>
    </submittedName>
</protein>
<dbReference type="AlphaFoldDB" id="A0A1X9M7L4"/>
<reference evidence="2 3" key="1">
    <citation type="submission" date="2017-04" db="EMBL/GenBank/DDBJ databases">
        <title>Bacillus krulwichiae AM31D Genome sequencing and assembly.</title>
        <authorList>
            <person name="Krulwich T.A."/>
            <person name="Anastor L."/>
            <person name="Ehrlich R."/>
            <person name="Ehrlich G.D."/>
            <person name="Janto B."/>
        </authorList>
    </citation>
    <scope>NUCLEOTIDE SEQUENCE [LARGE SCALE GENOMIC DNA]</scope>
    <source>
        <strain evidence="2 3">AM31D</strain>
    </source>
</reference>
<feature type="transmembrane region" description="Helical" evidence="1">
    <location>
        <begin position="7"/>
        <end position="26"/>
    </location>
</feature>
<keyword evidence="1" id="KW-0472">Membrane</keyword>
<proteinExistence type="predicted"/>
<evidence type="ECO:0000313" key="3">
    <source>
        <dbReference type="Proteomes" id="UP000193006"/>
    </source>
</evidence>
<dbReference type="EMBL" id="CP020814">
    <property type="protein sequence ID" value="ARK28600.1"/>
    <property type="molecule type" value="Genomic_DNA"/>
</dbReference>
<gene>
    <name evidence="2" type="ORF">BkAM31D_01245</name>
</gene>